<dbReference type="Gene3D" id="2.60.40.150">
    <property type="entry name" value="C2 domain"/>
    <property type="match status" value="1"/>
</dbReference>
<dbReference type="InterPro" id="IPR035892">
    <property type="entry name" value="C2_domain_sf"/>
</dbReference>
<dbReference type="Pfam" id="PF00168">
    <property type="entry name" value="C2"/>
    <property type="match status" value="1"/>
</dbReference>
<dbReference type="PROSITE" id="PS50004">
    <property type="entry name" value="C2"/>
    <property type="match status" value="1"/>
</dbReference>
<evidence type="ECO:0000256" key="3">
    <source>
        <dbReference type="ARBA" id="ARBA00022737"/>
    </source>
</evidence>
<evidence type="ECO:0000313" key="8">
    <source>
        <dbReference type="Proteomes" id="UP000824782"/>
    </source>
</evidence>
<dbReference type="InterPro" id="IPR037721">
    <property type="entry name" value="Ferlin"/>
</dbReference>
<dbReference type="SUPFAM" id="SSF49562">
    <property type="entry name" value="C2 domain (Calcium/lipid-binding domain, CaLB)"/>
    <property type="match status" value="1"/>
</dbReference>
<dbReference type="EMBL" id="WNYA01040118">
    <property type="protein sequence ID" value="KAG8536650.1"/>
    <property type="molecule type" value="Genomic_DNA"/>
</dbReference>
<sequence>DDAFAQSVKEIFGGSSDKKNLVDPFVEVAFAGKKVCTKTIEKNANPEWNQSVNLQIKFPSMCENIRLTVYDWDRLTKNDAIGTTNLSLSKIAAPGGDLEGETSYF</sequence>
<keyword evidence="2" id="KW-0812">Transmembrane</keyword>
<evidence type="ECO:0000256" key="5">
    <source>
        <dbReference type="ARBA" id="ARBA00023136"/>
    </source>
</evidence>
<dbReference type="SMART" id="SM00239">
    <property type="entry name" value="C2"/>
    <property type="match status" value="1"/>
</dbReference>
<dbReference type="GO" id="GO:0061025">
    <property type="term" value="P:membrane fusion"/>
    <property type="evidence" value="ECO:0007669"/>
    <property type="project" value="TreeGrafter"/>
</dbReference>
<accession>A0AAV6YLX5</accession>
<evidence type="ECO:0000256" key="2">
    <source>
        <dbReference type="ARBA" id="ARBA00022692"/>
    </source>
</evidence>
<dbReference type="InterPro" id="IPR000008">
    <property type="entry name" value="C2_dom"/>
</dbReference>
<gene>
    <name evidence="7" type="ORF">GDO81_025948</name>
</gene>
<evidence type="ECO:0000313" key="7">
    <source>
        <dbReference type="EMBL" id="KAG8536650.1"/>
    </source>
</evidence>
<evidence type="ECO:0000259" key="6">
    <source>
        <dbReference type="PROSITE" id="PS50004"/>
    </source>
</evidence>
<dbReference type="AlphaFoldDB" id="A0AAV6YLX5"/>
<reference evidence="7" key="1">
    <citation type="thesis" date="2020" institute="ProQuest LLC" country="789 East Eisenhower Parkway, Ann Arbor, MI, USA">
        <title>Comparative Genomics and Chromosome Evolution.</title>
        <authorList>
            <person name="Mudd A.B."/>
        </authorList>
    </citation>
    <scope>NUCLEOTIDE SEQUENCE</scope>
    <source>
        <strain evidence="7">237g6f4</strain>
        <tissue evidence="7">Blood</tissue>
    </source>
</reference>
<dbReference type="Proteomes" id="UP000824782">
    <property type="component" value="Unassembled WGS sequence"/>
</dbReference>
<evidence type="ECO:0000256" key="4">
    <source>
        <dbReference type="ARBA" id="ARBA00022989"/>
    </source>
</evidence>
<dbReference type="GO" id="GO:0016020">
    <property type="term" value="C:membrane"/>
    <property type="evidence" value="ECO:0007669"/>
    <property type="project" value="UniProtKB-SubCell"/>
</dbReference>
<proteinExistence type="predicted"/>
<feature type="non-terminal residue" evidence="7">
    <location>
        <position position="1"/>
    </location>
</feature>
<feature type="domain" description="C2" evidence="6">
    <location>
        <begin position="1"/>
        <end position="102"/>
    </location>
</feature>
<protein>
    <recommendedName>
        <fullName evidence="6">C2 domain-containing protein</fullName>
    </recommendedName>
</protein>
<comment type="caution">
    <text evidence="7">The sequence shown here is derived from an EMBL/GenBank/DDBJ whole genome shotgun (WGS) entry which is preliminary data.</text>
</comment>
<dbReference type="PANTHER" id="PTHR12546">
    <property type="entry name" value="FER-1-LIKE"/>
    <property type="match status" value="1"/>
</dbReference>
<keyword evidence="4" id="KW-1133">Transmembrane helix</keyword>
<keyword evidence="5" id="KW-0472">Membrane</keyword>
<keyword evidence="8" id="KW-1185">Reference proteome</keyword>
<dbReference type="GO" id="GO:0007009">
    <property type="term" value="P:plasma membrane organization"/>
    <property type="evidence" value="ECO:0007669"/>
    <property type="project" value="TreeGrafter"/>
</dbReference>
<evidence type="ECO:0000256" key="1">
    <source>
        <dbReference type="ARBA" id="ARBA00004167"/>
    </source>
</evidence>
<organism evidence="7 8">
    <name type="scientific">Engystomops pustulosus</name>
    <name type="common">Tungara frog</name>
    <name type="synonym">Physalaemus pustulosus</name>
    <dbReference type="NCBI Taxonomy" id="76066"/>
    <lineage>
        <taxon>Eukaryota</taxon>
        <taxon>Metazoa</taxon>
        <taxon>Chordata</taxon>
        <taxon>Craniata</taxon>
        <taxon>Vertebrata</taxon>
        <taxon>Euteleostomi</taxon>
        <taxon>Amphibia</taxon>
        <taxon>Batrachia</taxon>
        <taxon>Anura</taxon>
        <taxon>Neobatrachia</taxon>
        <taxon>Hyloidea</taxon>
        <taxon>Leptodactylidae</taxon>
        <taxon>Leiuperinae</taxon>
        <taxon>Engystomops</taxon>
    </lineage>
</organism>
<name>A0AAV6YLX5_ENGPU</name>
<dbReference type="PANTHER" id="PTHR12546:SF55">
    <property type="entry name" value="MYOFERLIN"/>
    <property type="match status" value="1"/>
</dbReference>
<keyword evidence="3" id="KW-0677">Repeat</keyword>
<comment type="subcellular location">
    <subcellularLocation>
        <location evidence="1">Membrane</location>
        <topology evidence="1">Single-pass membrane protein</topology>
    </subcellularLocation>
</comment>